<dbReference type="AlphaFoldDB" id="A0A1B7NMH0"/>
<feature type="compositionally biased region" description="Acidic residues" evidence="1">
    <location>
        <begin position="270"/>
        <end position="288"/>
    </location>
</feature>
<proteinExistence type="predicted"/>
<feature type="region of interest" description="Disordered" evidence="1">
    <location>
        <begin position="239"/>
        <end position="288"/>
    </location>
</feature>
<feature type="compositionally biased region" description="Low complexity" evidence="1">
    <location>
        <begin position="430"/>
        <end position="496"/>
    </location>
</feature>
<feature type="compositionally biased region" description="Low complexity" evidence="1">
    <location>
        <begin position="111"/>
        <end position="120"/>
    </location>
</feature>
<dbReference type="Proteomes" id="UP000091918">
    <property type="component" value="Unassembled WGS sequence"/>
</dbReference>
<evidence type="ECO:0000313" key="3">
    <source>
        <dbReference type="Proteomes" id="UP000091918"/>
    </source>
</evidence>
<feature type="region of interest" description="Disordered" evidence="1">
    <location>
        <begin position="313"/>
        <end position="406"/>
    </location>
</feature>
<name>A0A1B7NMH0_9EURO</name>
<organism evidence="2 3">
    <name type="scientific">Emergomyces africanus</name>
    <dbReference type="NCBI Taxonomy" id="1955775"/>
    <lineage>
        <taxon>Eukaryota</taxon>
        <taxon>Fungi</taxon>
        <taxon>Dikarya</taxon>
        <taxon>Ascomycota</taxon>
        <taxon>Pezizomycotina</taxon>
        <taxon>Eurotiomycetes</taxon>
        <taxon>Eurotiomycetidae</taxon>
        <taxon>Onygenales</taxon>
        <taxon>Ajellomycetaceae</taxon>
        <taxon>Emergomyces</taxon>
    </lineage>
</organism>
<evidence type="ECO:0000313" key="2">
    <source>
        <dbReference type="EMBL" id="OAX77968.1"/>
    </source>
</evidence>
<feature type="compositionally biased region" description="Acidic residues" evidence="1">
    <location>
        <begin position="378"/>
        <end position="388"/>
    </location>
</feature>
<dbReference type="EMBL" id="LGUA01001864">
    <property type="protein sequence ID" value="OAX77968.1"/>
    <property type="molecule type" value="Genomic_DNA"/>
</dbReference>
<keyword evidence="3" id="KW-1185">Reference proteome</keyword>
<evidence type="ECO:0000256" key="1">
    <source>
        <dbReference type="SAM" id="MobiDB-lite"/>
    </source>
</evidence>
<feature type="compositionally biased region" description="Basic and acidic residues" evidence="1">
    <location>
        <begin position="244"/>
        <end position="269"/>
    </location>
</feature>
<feature type="compositionally biased region" description="Low complexity" evidence="1">
    <location>
        <begin position="313"/>
        <end position="349"/>
    </location>
</feature>
<feature type="compositionally biased region" description="Basic residues" evidence="1">
    <location>
        <begin position="29"/>
        <end position="43"/>
    </location>
</feature>
<feature type="region of interest" description="Disordered" evidence="1">
    <location>
        <begin position="544"/>
        <end position="573"/>
    </location>
</feature>
<feature type="region of interest" description="Disordered" evidence="1">
    <location>
        <begin position="1"/>
        <end position="60"/>
    </location>
</feature>
<feature type="region of interest" description="Disordered" evidence="1">
    <location>
        <begin position="425"/>
        <end position="496"/>
    </location>
</feature>
<gene>
    <name evidence="2" type="ORF">ACJ72_07727</name>
</gene>
<accession>A0A1B7NMH0</accession>
<sequence>LHWEPPARSAASNNNTHAKSDPLAPSRSSIRRQRTVRRPHRNNRPGSASSNRPAGYVPFRSSMPQWVETLSREILGDGAATTGTAATTGEPAFSRYSSSQDNESRLDWPASNSLSTSSSSQTRRELGQQLARDALRYPSPGRRIRIPRESSLRFEMLQPPSWPPSSSSAERSRRLESSGNAPADSRLEHRLGDIVSFSPRFAPAYPSRSSNDHAMLSSDSNDVNMPLLRRVGHRSVADTSDVMDATRPRHIIDGLGDRDRSFSPGGDDHDHDDEDDDDDDNDDDDDEEHNMWETLFTTITPDDHLPSFDSSFTSATASASTAPSNRSSANSSQSTLPSSLGANSSSSSSRPPPGGFTPFEPFSDQINHCDFFSSSEGSDTEPESDMEPPEPTWRRLTHGGRRRGAANPIGISAAAAALEDTLQHQRRQLRQLQQHQQQQPTQPANANANPNPNPQPTTNMNTTTTTTATTNTTSSSFSSTAPTSLSSSSFSSSTPTPINVSFGQSSSMEDLQQVQAIIDQLTRRQDINDEWWAAMGLSRNLGRGVTDVPARNGNGSGTGTGTGTSIRDAGDRS</sequence>
<protein>
    <submittedName>
        <fullName evidence="2">Uncharacterized protein</fullName>
    </submittedName>
</protein>
<feature type="region of interest" description="Disordered" evidence="1">
    <location>
        <begin position="81"/>
        <end position="187"/>
    </location>
</feature>
<dbReference type="OrthoDB" id="3946700at2759"/>
<comment type="caution">
    <text evidence="2">The sequence shown here is derived from an EMBL/GenBank/DDBJ whole genome shotgun (WGS) entry which is preliminary data.</text>
</comment>
<feature type="compositionally biased region" description="Basic residues" evidence="1">
    <location>
        <begin position="395"/>
        <end position="404"/>
    </location>
</feature>
<reference evidence="2 3" key="1">
    <citation type="submission" date="2015-07" db="EMBL/GenBank/DDBJ databases">
        <title>Emmonsia species relationships and genome sequence.</title>
        <authorList>
            <person name="Cuomo C.A."/>
            <person name="Schwartz I.S."/>
            <person name="Kenyon C."/>
            <person name="de Hoog G.S."/>
            <person name="Govender N.P."/>
            <person name="Botha A."/>
            <person name="Moreno L."/>
            <person name="de Vries M."/>
            <person name="Munoz J.F."/>
            <person name="Stielow J.B."/>
        </authorList>
    </citation>
    <scope>NUCLEOTIDE SEQUENCE [LARGE SCALE GENOMIC DNA]</scope>
    <source>
        <strain evidence="2 3">CBS 136260</strain>
    </source>
</reference>
<feature type="non-terminal residue" evidence="2">
    <location>
        <position position="1"/>
    </location>
</feature>